<protein>
    <submittedName>
        <fullName evidence="3">Tetratricopeptide repeat (TPR)-like superfamily protein</fullName>
    </submittedName>
</protein>
<evidence type="ECO:0000259" key="2">
    <source>
        <dbReference type="PROSITE" id="PS50076"/>
    </source>
</evidence>
<comment type="caution">
    <text evidence="3">The sequence shown here is derived from an EMBL/GenBank/DDBJ whole genome shotgun (WGS) entry which is preliminary data.</text>
</comment>
<gene>
    <name evidence="3" type="ORF">F3Y22_tig00110987pilonHSYRG00092</name>
</gene>
<reference evidence="3" key="1">
    <citation type="submission" date="2019-09" db="EMBL/GenBank/DDBJ databases">
        <title>Draft genome information of white flower Hibiscus syriacus.</title>
        <authorList>
            <person name="Kim Y.-M."/>
        </authorList>
    </citation>
    <scope>NUCLEOTIDE SEQUENCE [LARGE SCALE GENOMIC DNA]</scope>
    <source>
        <strain evidence="3">YM2019G1</strain>
    </source>
</reference>
<dbReference type="SMART" id="SM00271">
    <property type="entry name" value="DnaJ"/>
    <property type="match status" value="1"/>
</dbReference>
<accession>A0A6A2ZAC8</accession>
<dbReference type="Gene3D" id="1.10.287.110">
    <property type="entry name" value="DnaJ domain"/>
    <property type="match status" value="1"/>
</dbReference>
<keyword evidence="4" id="KW-1185">Reference proteome</keyword>
<sequence length="952" mass="107338">MDCNKEEAIRARDIAEQKMENKDFSGALRVASKAQQLCQDLENISQMIVVCDVHCAAEKRLFGDGMDWYAILKVEPTADEATIKKQYRKFALQLHPDKNKFPGAEAAFKLIGDAQRALLDKGKRSTHDMKRKVTVNRPSPAAACRPPQNPSWHPHVAAPNNFCANFPGLNSQQNPQPPTQMGFSNGRLTFWTKCPYCTVKYQYYTEILNKSINCQNCKKAFIACDSGVVPLGSNMCQPIFPQQGVAQNQGACKVDQGSQRSFPTEHVFTAFTPNAARSSEAGIKKVNDKRGRKQTVESSKSNECDEDIVIEDNGDLMATKKFNSQVEQNAWRSGRQKQHVSYKDILNDEEDMDMVSLPKKAKISESTCANDEIEEIPNEDKSKNESRAGKVKEDKKAMNHREGKSFGASFVKETAGGDVLKKPGKAYADGLKENLNPIVDDFVSDSSFKETKEPLLFAYPDPEFHDFDNAKKESCFSVGQIWALYDTLDAMPRFYALIRKIFSSGFKLRITWLEPDPDDANEIGWVNGGLPVSCGKFKHGASENTDDRLMFSHLLHCEKGTCRDTYKIFPRKGETWALFKNWSINWKSSACTDKKFEYEFVEILSDAAEGAGIQVAYLTKVKGFVSVFSPMSKNGVATFLIPPNELFKFSHKVPSFVLTGEERQGVPKGSFELDTASLPEEIVVTKDLKVNGDSRHLNSSYSSASEILKPVVGSDKPPSPASTSKTFAIPESEFYNFDADKSQDKFLVGQAWALYGDDDGLPKYYAKIMKIESDPVFKIHLRWLLPYPSETRTEWHDKNMPSCCGRFRIRKCSQTYSSTVSFSHKLKAESTGTKNEYAVLPRKGEIWALYRNWTHEIKCSDLENWQYDIVLVMEETDRCIEVLNLERVDGFNSVFKAQVKGGSNVTVEISQVDQLRFSHQIPFFQLTKERNGRLRGFWELDPAALPAHYFSS</sequence>
<dbReference type="SUPFAM" id="SSF46565">
    <property type="entry name" value="Chaperone J-domain"/>
    <property type="match status" value="1"/>
</dbReference>
<dbReference type="PROSITE" id="PS50076">
    <property type="entry name" value="DNAJ_2"/>
    <property type="match status" value="1"/>
</dbReference>
<dbReference type="PRINTS" id="PR00625">
    <property type="entry name" value="JDOMAIN"/>
</dbReference>
<name>A0A6A2ZAC8_HIBSY</name>
<feature type="domain" description="J" evidence="2">
    <location>
        <begin position="67"/>
        <end position="131"/>
    </location>
</feature>
<dbReference type="PANTHER" id="PTHR45089">
    <property type="entry name" value="DNAJ HEAT SHOCK AMINO-TERMINAL DOMAIN PROTEIN-RELATED"/>
    <property type="match status" value="1"/>
</dbReference>
<dbReference type="InterPro" id="IPR001623">
    <property type="entry name" value="DnaJ_domain"/>
</dbReference>
<dbReference type="EMBL" id="VEPZ02001190">
    <property type="protein sequence ID" value="KAE8688369.1"/>
    <property type="molecule type" value="Genomic_DNA"/>
</dbReference>
<dbReference type="Pfam" id="PF00226">
    <property type="entry name" value="DnaJ"/>
    <property type="match status" value="1"/>
</dbReference>
<dbReference type="Proteomes" id="UP000436088">
    <property type="component" value="Unassembled WGS sequence"/>
</dbReference>
<dbReference type="PANTHER" id="PTHR45089:SF24">
    <property type="entry name" value="DNAJ HEAT SHOCK N-TERMINAL DOMAIN-CONTAINING PROTEIN"/>
    <property type="match status" value="1"/>
</dbReference>
<feature type="compositionally biased region" description="Basic and acidic residues" evidence="1">
    <location>
        <begin position="378"/>
        <end position="400"/>
    </location>
</feature>
<feature type="region of interest" description="Disordered" evidence="1">
    <location>
        <begin position="366"/>
        <end position="400"/>
    </location>
</feature>
<organism evidence="3 4">
    <name type="scientific">Hibiscus syriacus</name>
    <name type="common">Rose of Sharon</name>
    <dbReference type="NCBI Taxonomy" id="106335"/>
    <lineage>
        <taxon>Eukaryota</taxon>
        <taxon>Viridiplantae</taxon>
        <taxon>Streptophyta</taxon>
        <taxon>Embryophyta</taxon>
        <taxon>Tracheophyta</taxon>
        <taxon>Spermatophyta</taxon>
        <taxon>Magnoliopsida</taxon>
        <taxon>eudicotyledons</taxon>
        <taxon>Gunneridae</taxon>
        <taxon>Pentapetalae</taxon>
        <taxon>rosids</taxon>
        <taxon>malvids</taxon>
        <taxon>Malvales</taxon>
        <taxon>Malvaceae</taxon>
        <taxon>Malvoideae</taxon>
        <taxon>Hibiscus</taxon>
    </lineage>
</organism>
<evidence type="ECO:0000313" key="3">
    <source>
        <dbReference type="EMBL" id="KAE8688369.1"/>
    </source>
</evidence>
<dbReference type="AlphaFoldDB" id="A0A6A2ZAC8"/>
<dbReference type="CDD" id="cd06257">
    <property type="entry name" value="DnaJ"/>
    <property type="match status" value="1"/>
</dbReference>
<evidence type="ECO:0000313" key="4">
    <source>
        <dbReference type="Proteomes" id="UP000436088"/>
    </source>
</evidence>
<proteinExistence type="predicted"/>
<dbReference type="Pfam" id="PF11926">
    <property type="entry name" value="DUF3444"/>
    <property type="match status" value="2"/>
</dbReference>
<evidence type="ECO:0000256" key="1">
    <source>
        <dbReference type="SAM" id="MobiDB-lite"/>
    </source>
</evidence>
<dbReference type="InterPro" id="IPR036869">
    <property type="entry name" value="J_dom_sf"/>
</dbReference>
<dbReference type="InterPro" id="IPR024593">
    <property type="entry name" value="DUF3444"/>
</dbReference>